<dbReference type="Proteomes" id="UP001610432">
    <property type="component" value="Unassembled WGS sequence"/>
</dbReference>
<reference evidence="15 16" key="1">
    <citation type="submission" date="2024-07" db="EMBL/GenBank/DDBJ databases">
        <title>Section-level genome sequencing and comparative genomics of Aspergillus sections Usti and Cavernicolus.</title>
        <authorList>
            <consortium name="Lawrence Berkeley National Laboratory"/>
            <person name="Nybo J.L."/>
            <person name="Vesth T.C."/>
            <person name="Theobald S."/>
            <person name="Frisvad J.C."/>
            <person name="Larsen T.O."/>
            <person name="Kjaerboelling I."/>
            <person name="Rothschild-Mancinelli K."/>
            <person name="Lyhne E.K."/>
            <person name="Kogle M.E."/>
            <person name="Barry K."/>
            <person name="Clum A."/>
            <person name="Na H."/>
            <person name="Ledsgaard L."/>
            <person name="Lin J."/>
            <person name="Lipzen A."/>
            <person name="Kuo A."/>
            <person name="Riley R."/>
            <person name="Mondo S."/>
            <person name="Labutti K."/>
            <person name="Haridas S."/>
            <person name="Pangalinan J."/>
            <person name="Salamov A.A."/>
            <person name="Simmons B.A."/>
            <person name="Magnuson J.K."/>
            <person name="Chen J."/>
            <person name="Drula E."/>
            <person name="Henrissat B."/>
            <person name="Wiebenga A."/>
            <person name="Lubbers R.J."/>
            <person name="Gomes A.C."/>
            <person name="Macurrencykelacurrency M.R."/>
            <person name="Stajich J."/>
            <person name="Grigoriev I.V."/>
            <person name="Mortensen U.H."/>
            <person name="De Vries R.P."/>
            <person name="Baker S.E."/>
            <person name="Andersen M.R."/>
        </authorList>
    </citation>
    <scope>NUCLEOTIDE SEQUENCE [LARGE SCALE GENOMIC DNA]</scope>
    <source>
        <strain evidence="15 16">CBS 449.75</strain>
    </source>
</reference>
<evidence type="ECO:0000259" key="14">
    <source>
        <dbReference type="PROSITE" id="PS51761"/>
    </source>
</evidence>
<protein>
    <recommendedName>
        <fullName evidence="4 11">Endo-1,4-beta-xylanase</fullName>
        <ecNumber evidence="4 11">3.2.1.8</ecNumber>
    </recommendedName>
</protein>
<evidence type="ECO:0000256" key="10">
    <source>
        <dbReference type="ARBA" id="ARBA00023326"/>
    </source>
</evidence>
<dbReference type="InterPro" id="IPR013319">
    <property type="entry name" value="GH11/12"/>
</dbReference>
<dbReference type="InterPro" id="IPR018208">
    <property type="entry name" value="GH11_AS_1"/>
</dbReference>
<dbReference type="GO" id="GO:0016787">
    <property type="term" value="F:hydrolase activity"/>
    <property type="evidence" value="ECO:0007669"/>
    <property type="project" value="UniProtKB-KW"/>
</dbReference>
<evidence type="ECO:0000256" key="13">
    <source>
        <dbReference type="SAM" id="SignalP"/>
    </source>
</evidence>
<dbReference type="Pfam" id="PF00457">
    <property type="entry name" value="Glyco_hydro_11"/>
    <property type="match status" value="1"/>
</dbReference>
<comment type="caution">
    <text evidence="15">The sequence shown here is derived from an EMBL/GenBank/DDBJ whole genome shotgun (WGS) entry which is preliminary data.</text>
</comment>
<proteinExistence type="inferred from homology"/>
<evidence type="ECO:0000256" key="2">
    <source>
        <dbReference type="ARBA" id="ARBA00004851"/>
    </source>
</evidence>
<evidence type="ECO:0000313" key="16">
    <source>
        <dbReference type="Proteomes" id="UP001610432"/>
    </source>
</evidence>
<dbReference type="InterPro" id="IPR033123">
    <property type="entry name" value="GH11_dom"/>
</dbReference>
<dbReference type="PROSITE" id="PS00777">
    <property type="entry name" value="GH11_2"/>
    <property type="match status" value="1"/>
</dbReference>
<dbReference type="EC" id="3.2.1.8" evidence="4 11"/>
<gene>
    <name evidence="15" type="ORF">BJX67DRAFT_387100</name>
</gene>
<dbReference type="PRINTS" id="PR00911">
    <property type="entry name" value="GLHYDRLASE11"/>
</dbReference>
<evidence type="ECO:0000256" key="12">
    <source>
        <dbReference type="RuleBase" id="RU362015"/>
    </source>
</evidence>
<evidence type="ECO:0000256" key="6">
    <source>
        <dbReference type="ARBA" id="ARBA00022729"/>
    </source>
</evidence>
<dbReference type="Gene3D" id="2.60.120.180">
    <property type="match status" value="1"/>
</dbReference>
<keyword evidence="8 11" id="KW-0119">Carbohydrate metabolism</keyword>
<keyword evidence="6 13" id="KW-0732">Signal</keyword>
<sequence>MIFSRILAASAAVIVPALALPSTNSEGMLEVYKRQITQSETGENGGYYYSFWTDGGGQVTYTNGDAGSYSVEWNGAGNFVAGKGWQPGSGQTVTYSGEWNPSGNSYVSVYGWTRNPLIEYYIVDSFSTYDPSSGAQQLGTVESDDGTYTIFKTTRVNAPSIDGTQTFDQYWSVRQEHRIGGTVTVQNHFDAWSGTGMTLGTHDYMILATEGYQSSGSATMTIEG</sequence>
<dbReference type="RefSeq" id="XP_070887971.1">
    <property type="nucleotide sequence ID" value="XM_071034177.1"/>
</dbReference>
<dbReference type="PROSITE" id="PS51761">
    <property type="entry name" value="GH11_3"/>
    <property type="match status" value="1"/>
</dbReference>
<organism evidence="15 16">
    <name type="scientific">Aspergillus lucknowensis</name>
    <dbReference type="NCBI Taxonomy" id="176173"/>
    <lineage>
        <taxon>Eukaryota</taxon>
        <taxon>Fungi</taxon>
        <taxon>Dikarya</taxon>
        <taxon>Ascomycota</taxon>
        <taxon>Pezizomycotina</taxon>
        <taxon>Eurotiomycetes</taxon>
        <taxon>Eurotiomycetidae</taxon>
        <taxon>Eurotiales</taxon>
        <taxon>Aspergillaceae</taxon>
        <taxon>Aspergillus</taxon>
        <taxon>Aspergillus subgen. Nidulantes</taxon>
    </lineage>
</organism>
<evidence type="ECO:0000256" key="9">
    <source>
        <dbReference type="ARBA" id="ARBA00023295"/>
    </source>
</evidence>
<dbReference type="GeneID" id="98149249"/>
<feature type="active site" description="Nucleophile" evidence="11">
    <location>
        <position position="119"/>
    </location>
</feature>
<evidence type="ECO:0000256" key="3">
    <source>
        <dbReference type="ARBA" id="ARBA00007792"/>
    </source>
</evidence>
<keyword evidence="5 11" id="KW-0858">Xylan degradation</keyword>
<dbReference type="EMBL" id="JBFXLQ010000011">
    <property type="protein sequence ID" value="KAL2868992.1"/>
    <property type="molecule type" value="Genomic_DNA"/>
</dbReference>
<evidence type="ECO:0000256" key="1">
    <source>
        <dbReference type="ARBA" id="ARBA00000681"/>
    </source>
</evidence>
<comment type="similarity">
    <text evidence="3 11 12">Belongs to the glycosyl hydrolase 11 (cellulase G) family.</text>
</comment>
<evidence type="ECO:0000256" key="8">
    <source>
        <dbReference type="ARBA" id="ARBA00023277"/>
    </source>
</evidence>
<dbReference type="SUPFAM" id="SSF49899">
    <property type="entry name" value="Concanavalin A-like lectins/glucanases"/>
    <property type="match status" value="1"/>
</dbReference>
<dbReference type="InterPro" id="IPR001137">
    <property type="entry name" value="Glyco_hydro_11"/>
</dbReference>
<accession>A0ABR4M093</accession>
<evidence type="ECO:0000256" key="4">
    <source>
        <dbReference type="ARBA" id="ARBA00012590"/>
    </source>
</evidence>
<keyword evidence="10 11" id="KW-0624">Polysaccharide degradation</keyword>
<evidence type="ECO:0000256" key="7">
    <source>
        <dbReference type="ARBA" id="ARBA00022801"/>
    </source>
</evidence>
<feature type="signal peptide" evidence="13">
    <location>
        <begin position="1"/>
        <end position="19"/>
    </location>
</feature>
<evidence type="ECO:0000313" key="15">
    <source>
        <dbReference type="EMBL" id="KAL2868992.1"/>
    </source>
</evidence>
<feature type="active site" description="Proton donor" evidence="11">
    <location>
        <position position="210"/>
    </location>
</feature>
<keyword evidence="9 11" id="KW-0326">Glycosidase</keyword>
<feature type="domain" description="GH11" evidence="14">
    <location>
        <begin position="35"/>
        <end position="223"/>
    </location>
</feature>
<keyword evidence="7 11" id="KW-0378">Hydrolase</keyword>
<dbReference type="InterPro" id="IPR033119">
    <property type="entry name" value="GH11_AS_2"/>
</dbReference>
<dbReference type="PANTHER" id="PTHR46828">
    <property type="entry name" value="ENDO-1,4-BETA-XYLANASE A-RELATED"/>
    <property type="match status" value="1"/>
</dbReference>
<dbReference type="PANTHER" id="PTHR46828:SF2">
    <property type="entry name" value="ENDO-1,4-BETA-XYLANASE A-RELATED"/>
    <property type="match status" value="1"/>
</dbReference>
<evidence type="ECO:0000256" key="5">
    <source>
        <dbReference type="ARBA" id="ARBA00022651"/>
    </source>
</evidence>
<dbReference type="InterPro" id="IPR013320">
    <property type="entry name" value="ConA-like_dom_sf"/>
</dbReference>
<comment type="catalytic activity">
    <reaction evidence="1 11 12">
        <text>Endohydrolysis of (1-&gt;4)-beta-D-xylosidic linkages in xylans.</text>
        <dbReference type="EC" id="3.2.1.8"/>
    </reaction>
</comment>
<name>A0ABR4M093_9EURO</name>
<dbReference type="PROSITE" id="PS00776">
    <property type="entry name" value="GH11_1"/>
    <property type="match status" value="1"/>
</dbReference>
<evidence type="ECO:0000256" key="11">
    <source>
        <dbReference type="PROSITE-ProRule" id="PRU01097"/>
    </source>
</evidence>
<comment type="pathway">
    <text evidence="2 11 12">Glycan degradation; xylan degradation.</text>
</comment>
<feature type="chain" id="PRO_5045517140" description="Endo-1,4-beta-xylanase" evidence="13">
    <location>
        <begin position="20"/>
        <end position="224"/>
    </location>
</feature>
<keyword evidence="16" id="KW-1185">Reference proteome</keyword>